<evidence type="ECO:0000256" key="8">
    <source>
        <dbReference type="SAM" id="MobiDB-lite"/>
    </source>
</evidence>
<keyword evidence="10" id="KW-0732">Signal</keyword>
<dbReference type="CDD" id="cd06186">
    <property type="entry name" value="NOX_Duox_like_FAD_NADP"/>
    <property type="match status" value="1"/>
</dbReference>
<dbReference type="Pfam" id="PF08030">
    <property type="entry name" value="NAD_binding_6"/>
    <property type="match status" value="1"/>
</dbReference>
<feature type="signal peptide" evidence="10">
    <location>
        <begin position="1"/>
        <end position="18"/>
    </location>
</feature>
<evidence type="ECO:0000259" key="12">
    <source>
        <dbReference type="Pfam" id="PF08030"/>
    </source>
</evidence>
<feature type="compositionally biased region" description="Low complexity" evidence="8">
    <location>
        <begin position="502"/>
        <end position="520"/>
    </location>
</feature>
<sequence length="779" mass="85691">MRALAPLGTSLLVASTHAHVSSGRERYGVIGYGIVMYEPPCAYACIDTVKGWELNCGDEHDMDGMDMAGMHMSATTPECRATNDPYLQTLAWCFYTHCHGVSNSTLETVWEMDIVARLAVQPMPAYSYQAALARVAQAPPTSVLDSEATLNTTSRVDEDSWLGNFNGDQGFEKMEVRAQTYSIILFVTCVGIPIVSSWSRFLPLSQGVVSRFYATFIDPPLFGRYHAVPVLGLGFVPTRGQGLFIAYIWIINIILSAVGYEVRDPMSWYSSLEQQLIVYISNRTGALSFVNLALAILLSSRNNVLLFVTNWSHSTFLLVHRWIAVICTLQACLHSAIYLQFYLDPLSGGPAAFYEESKLDYWIWGTVATLDLALLLPLSLLPLRRKLYEAFLASHVVLAVLVMIGCMLHIYYRYEWQWGYQTWVWISLAFWLFDRFVARPLRLARNGVKRAFVTVIDDDYLQVEIPGVEGHGHAYLYFPTLTWRVWENHPFSVAAMSTGTPSSPATLSLTPSSSGTPPLSADEKTIPPPLATEHMPETNENQRGPGLVFLIRRHHGLTTHLLNHTPSPSSPGCNSDRESGIPVLLESSYGPHLSLLATECPSLAYPHTIYIAGGVGITGVLPSVLTKTQTTMGGAWGSKKKMKLFWSVRTEPLVRAVRGIVGEGNITPCTLPGGSHAGSEEDRGDNKDSGRETQTGTEKETKTETWASSTDVTISVGKRFDMDALLTEELFPGGGGVEGGTTVVVCGPAGMADEVRVAVVRLGKKRGVVVRLVEESFSW</sequence>
<keyword evidence="7 9" id="KW-0472">Membrane</keyword>
<feature type="transmembrane region" description="Helical" evidence="9">
    <location>
        <begin position="280"/>
        <end position="298"/>
    </location>
</feature>
<feature type="transmembrane region" description="Helical" evidence="9">
    <location>
        <begin position="361"/>
        <end position="383"/>
    </location>
</feature>
<evidence type="ECO:0000256" key="7">
    <source>
        <dbReference type="ARBA" id="ARBA00023136"/>
    </source>
</evidence>
<feature type="domain" description="Ferric reductase NAD binding" evidence="12">
    <location>
        <begin position="609"/>
        <end position="759"/>
    </location>
</feature>
<dbReference type="Gene3D" id="3.40.50.80">
    <property type="entry name" value="Nucleotide-binding domain of ferredoxin-NADP reductase (FNR) module"/>
    <property type="match status" value="1"/>
</dbReference>
<dbReference type="AlphaFoldDB" id="A0AAN6PC57"/>
<evidence type="ECO:0000256" key="2">
    <source>
        <dbReference type="ARBA" id="ARBA00022448"/>
    </source>
</evidence>
<dbReference type="InterPro" id="IPR013121">
    <property type="entry name" value="Fe_red_NAD-bd_6"/>
</dbReference>
<organism evidence="13 14">
    <name type="scientific">Parachaetomium inaequale</name>
    <dbReference type="NCBI Taxonomy" id="2588326"/>
    <lineage>
        <taxon>Eukaryota</taxon>
        <taxon>Fungi</taxon>
        <taxon>Dikarya</taxon>
        <taxon>Ascomycota</taxon>
        <taxon>Pezizomycotina</taxon>
        <taxon>Sordariomycetes</taxon>
        <taxon>Sordariomycetidae</taxon>
        <taxon>Sordariales</taxon>
        <taxon>Chaetomiaceae</taxon>
        <taxon>Parachaetomium</taxon>
    </lineage>
</organism>
<comment type="caution">
    <text evidence="13">The sequence shown here is derived from an EMBL/GenBank/DDBJ whole genome shotgun (WGS) entry which is preliminary data.</text>
</comment>
<dbReference type="GO" id="GO:0005886">
    <property type="term" value="C:plasma membrane"/>
    <property type="evidence" value="ECO:0007669"/>
    <property type="project" value="TreeGrafter"/>
</dbReference>
<keyword evidence="3 9" id="KW-0812">Transmembrane</keyword>
<evidence type="ECO:0000256" key="4">
    <source>
        <dbReference type="ARBA" id="ARBA00022989"/>
    </source>
</evidence>
<dbReference type="InterPro" id="IPR039261">
    <property type="entry name" value="FNR_nucleotide-bd"/>
</dbReference>
<dbReference type="GO" id="GO:0006826">
    <property type="term" value="P:iron ion transport"/>
    <property type="evidence" value="ECO:0007669"/>
    <property type="project" value="TreeGrafter"/>
</dbReference>
<evidence type="ECO:0000256" key="10">
    <source>
        <dbReference type="SAM" id="SignalP"/>
    </source>
</evidence>
<dbReference type="GO" id="GO:0006879">
    <property type="term" value="P:intracellular iron ion homeostasis"/>
    <property type="evidence" value="ECO:0007669"/>
    <property type="project" value="TreeGrafter"/>
</dbReference>
<evidence type="ECO:0000256" key="5">
    <source>
        <dbReference type="ARBA" id="ARBA00023002"/>
    </source>
</evidence>
<dbReference type="GO" id="GO:0000293">
    <property type="term" value="F:ferric-chelate reductase activity"/>
    <property type="evidence" value="ECO:0007669"/>
    <property type="project" value="TreeGrafter"/>
</dbReference>
<evidence type="ECO:0000256" key="1">
    <source>
        <dbReference type="ARBA" id="ARBA00004141"/>
    </source>
</evidence>
<dbReference type="SFLD" id="SFLDG01168">
    <property type="entry name" value="Ferric_reductase_subgroup_(FRE"/>
    <property type="match status" value="1"/>
</dbReference>
<name>A0AAN6PC57_9PEZI</name>
<keyword evidence="2" id="KW-0813">Transport</keyword>
<dbReference type="InterPro" id="IPR051410">
    <property type="entry name" value="Ferric/Cupric_Reductase"/>
</dbReference>
<protein>
    <submittedName>
        <fullName evidence="13">Ferric reductase like transmembrane component-domain-containing protein</fullName>
    </submittedName>
</protein>
<keyword evidence="14" id="KW-1185">Reference proteome</keyword>
<keyword evidence="4 9" id="KW-1133">Transmembrane helix</keyword>
<feature type="transmembrane region" description="Helical" evidence="9">
    <location>
        <begin position="181"/>
        <end position="202"/>
    </location>
</feature>
<dbReference type="InterPro" id="IPR013130">
    <property type="entry name" value="Fe3_Rdtase_TM_dom"/>
</dbReference>
<dbReference type="Pfam" id="PF01794">
    <property type="entry name" value="Ferric_reduct"/>
    <property type="match status" value="1"/>
</dbReference>
<accession>A0AAN6PC57</accession>
<dbReference type="Proteomes" id="UP001303115">
    <property type="component" value="Unassembled WGS sequence"/>
</dbReference>
<evidence type="ECO:0000313" key="13">
    <source>
        <dbReference type="EMBL" id="KAK4038252.1"/>
    </source>
</evidence>
<feature type="compositionally biased region" description="Basic and acidic residues" evidence="8">
    <location>
        <begin position="678"/>
        <end position="703"/>
    </location>
</feature>
<dbReference type="SUPFAM" id="SSF52343">
    <property type="entry name" value="Ferredoxin reductase-like, C-terminal NADP-linked domain"/>
    <property type="match status" value="1"/>
</dbReference>
<keyword evidence="6" id="KW-0406">Ion transport</keyword>
<dbReference type="SFLD" id="SFLDS00052">
    <property type="entry name" value="Ferric_Reductase_Domain"/>
    <property type="match status" value="1"/>
</dbReference>
<evidence type="ECO:0000259" key="11">
    <source>
        <dbReference type="Pfam" id="PF01794"/>
    </source>
</evidence>
<evidence type="ECO:0000256" key="9">
    <source>
        <dbReference type="SAM" id="Phobius"/>
    </source>
</evidence>
<evidence type="ECO:0000256" key="3">
    <source>
        <dbReference type="ARBA" id="ARBA00022692"/>
    </source>
</evidence>
<dbReference type="PANTHER" id="PTHR32361:SF9">
    <property type="entry name" value="FERRIC REDUCTASE TRANSMEMBRANE COMPONENT 3-RELATED"/>
    <property type="match status" value="1"/>
</dbReference>
<comment type="subcellular location">
    <subcellularLocation>
        <location evidence="1">Membrane</location>
        <topology evidence="1">Multi-pass membrane protein</topology>
    </subcellularLocation>
</comment>
<dbReference type="GO" id="GO:0015677">
    <property type="term" value="P:copper ion import"/>
    <property type="evidence" value="ECO:0007669"/>
    <property type="project" value="TreeGrafter"/>
</dbReference>
<dbReference type="PANTHER" id="PTHR32361">
    <property type="entry name" value="FERRIC/CUPRIC REDUCTASE TRANSMEMBRANE COMPONENT"/>
    <property type="match status" value="1"/>
</dbReference>
<feature type="region of interest" description="Disordered" evidence="8">
    <location>
        <begin position="668"/>
        <end position="707"/>
    </location>
</feature>
<feature type="transmembrane region" description="Helical" evidence="9">
    <location>
        <begin position="319"/>
        <end position="341"/>
    </location>
</feature>
<dbReference type="EMBL" id="MU854435">
    <property type="protein sequence ID" value="KAK4038252.1"/>
    <property type="molecule type" value="Genomic_DNA"/>
</dbReference>
<feature type="region of interest" description="Disordered" evidence="8">
    <location>
        <begin position="502"/>
        <end position="541"/>
    </location>
</feature>
<proteinExistence type="predicted"/>
<feature type="transmembrane region" description="Helical" evidence="9">
    <location>
        <begin position="390"/>
        <end position="412"/>
    </location>
</feature>
<feature type="transmembrane region" description="Helical" evidence="9">
    <location>
        <begin position="242"/>
        <end position="260"/>
    </location>
</feature>
<reference evidence="14" key="1">
    <citation type="journal article" date="2023" name="Mol. Phylogenet. Evol.">
        <title>Genome-scale phylogeny and comparative genomics of the fungal order Sordariales.</title>
        <authorList>
            <person name="Hensen N."/>
            <person name="Bonometti L."/>
            <person name="Westerberg I."/>
            <person name="Brannstrom I.O."/>
            <person name="Guillou S."/>
            <person name="Cros-Aarteil S."/>
            <person name="Calhoun S."/>
            <person name="Haridas S."/>
            <person name="Kuo A."/>
            <person name="Mondo S."/>
            <person name="Pangilinan J."/>
            <person name="Riley R."/>
            <person name="LaButti K."/>
            <person name="Andreopoulos B."/>
            <person name="Lipzen A."/>
            <person name="Chen C."/>
            <person name="Yan M."/>
            <person name="Daum C."/>
            <person name="Ng V."/>
            <person name="Clum A."/>
            <person name="Steindorff A."/>
            <person name="Ohm R.A."/>
            <person name="Martin F."/>
            <person name="Silar P."/>
            <person name="Natvig D.O."/>
            <person name="Lalanne C."/>
            <person name="Gautier V."/>
            <person name="Ament-Velasquez S.L."/>
            <person name="Kruys A."/>
            <person name="Hutchinson M.I."/>
            <person name="Powell A.J."/>
            <person name="Barry K."/>
            <person name="Miller A.N."/>
            <person name="Grigoriev I.V."/>
            <person name="Debuchy R."/>
            <person name="Gladieux P."/>
            <person name="Hiltunen Thoren M."/>
            <person name="Johannesson H."/>
        </authorList>
    </citation>
    <scope>NUCLEOTIDE SEQUENCE [LARGE SCALE GENOMIC DNA]</scope>
    <source>
        <strain evidence="14">CBS 284.82</strain>
    </source>
</reference>
<feature type="domain" description="Ferric oxidoreductase" evidence="11">
    <location>
        <begin position="284"/>
        <end position="406"/>
    </location>
</feature>
<evidence type="ECO:0000313" key="14">
    <source>
        <dbReference type="Proteomes" id="UP001303115"/>
    </source>
</evidence>
<evidence type="ECO:0000256" key="6">
    <source>
        <dbReference type="ARBA" id="ARBA00023065"/>
    </source>
</evidence>
<keyword evidence="5" id="KW-0560">Oxidoreductase</keyword>
<gene>
    <name evidence="13" type="ORF">C8A01DRAFT_48130</name>
</gene>
<feature type="chain" id="PRO_5042879201" evidence="10">
    <location>
        <begin position="19"/>
        <end position="779"/>
    </location>
</feature>